<dbReference type="InterPro" id="IPR001765">
    <property type="entry name" value="Carbonic_anhydrase"/>
</dbReference>
<dbReference type="Gene3D" id="3.40.1050.10">
    <property type="entry name" value="Carbonic anhydrase"/>
    <property type="match status" value="1"/>
</dbReference>
<dbReference type="SUPFAM" id="SSF53056">
    <property type="entry name" value="beta-carbonic anhydrase, cab"/>
    <property type="match status" value="1"/>
</dbReference>
<evidence type="ECO:0000256" key="1">
    <source>
        <dbReference type="ARBA" id="ARBA00006217"/>
    </source>
</evidence>
<sequence length="253" mass="26329">MSNPPPPSRRRFLSNAFGATVGAGLGVVVLSSCQDTGTPSAAGATGPSTQPAAVEPPVTTGDQALRRLLEGNARFVANRTEAIDEGLDRRVAVSKGQQPFATVIGCVDSRVPIELVFDRGLGDLVVVRSAGEALDHSVTGSLEFGVAELKTPLLMVLGHQRCGAIDATIKAVDSHRTGNHAGEIGYLVDTLSPAVRQVAGKPGDRLENAVQANVQHVLTELRKSPVLGPLEKSGKVKLVGAYYALDTGKVVVI</sequence>
<feature type="region of interest" description="Disordered" evidence="3">
    <location>
        <begin position="36"/>
        <end position="56"/>
    </location>
</feature>
<protein>
    <submittedName>
        <fullName evidence="4">Carbonic anhydrase</fullName>
    </submittedName>
</protein>
<evidence type="ECO:0000256" key="3">
    <source>
        <dbReference type="SAM" id="MobiDB-lite"/>
    </source>
</evidence>
<dbReference type="RefSeq" id="WP_344171902.1">
    <property type="nucleotide sequence ID" value="NZ_BAAANC010000001.1"/>
</dbReference>
<name>A0ABP4L8I1_9ACTN</name>
<gene>
    <name evidence="4" type="ORF">GCM10009741_18040</name>
</gene>
<comment type="similarity">
    <text evidence="1">Belongs to the beta-class carbonic anhydrase family.</text>
</comment>
<reference evidence="5" key="1">
    <citation type="journal article" date="2019" name="Int. J. Syst. Evol. Microbiol.">
        <title>The Global Catalogue of Microorganisms (GCM) 10K type strain sequencing project: providing services to taxonomists for standard genome sequencing and annotation.</title>
        <authorList>
            <consortium name="The Broad Institute Genomics Platform"/>
            <consortium name="The Broad Institute Genome Sequencing Center for Infectious Disease"/>
            <person name="Wu L."/>
            <person name="Ma J."/>
        </authorList>
    </citation>
    <scope>NUCLEOTIDE SEQUENCE [LARGE SCALE GENOMIC DNA]</scope>
    <source>
        <strain evidence="5">JCM 14303</strain>
    </source>
</reference>
<dbReference type="PROSITE" id="PS51318">
    <property type="entry name" value="TAT"/>
    <property type="match status" value="1"/>
</dbReference>
<organism evidence="4 5">
    <name type="scientific">Kribbella lupini</name>
    <dbReference type="NCBI Taxonomy" id="291602"/>
    <lineage>
        <taxon>Bacteria</taxon>
        <taxon>Bacillati</taxon>
        <taxon>Actinomycetota</taxon>
        <taxon>Actinomycetes</taxon>
        <taxon>Propionibacteriales</taxon>
        <taxon>Kribbellaceae</taxon>
        <taxon>Kribbella</taxon>
    </lineage>
</organism>
<dbReference type="InterPro" id="IPR036874">
    <property type="entry name" value="Carbonic_anhydrase_sf"/>
</dbReference>
<dbReference type="PANTHER" id="PTHR11002">
    <property type="entry name" value="CARBONIC ANHYDRASE"/>
    <property type="match status" value="1"/>
</dbReference>
<dbReference type="SMART" id="SM00947">
    <property type="entry name" value="Pro_CA"/>
    <property type="match status" value="1"/>
</dbReference>
<dbReference type="InterPro" id="IPR006311">
    <property type="entry name" value="TAT_signal"/>
</dbReference>
<dbReference type="PANTHER" id="PTHR11002:SF79">
    <property type="entry name" value="CARBONIC ANHYDRASE 2"/>
    <property type="match status" value="1"/>
</dbReference>
<dbReference type="CDD" id="cd03378">
    <property type="entry name" value="beta_CA_cladeC"/>
    <property type="match status" value="1"/>
</dbReference>
<accession>A0ABP4L8I1</accession>
<dbReference type="EMBL" id="BAAANC010000001">
    <property type="protein sequence ID" value="GAA1518614.1"/>
    <property type="molecule type" value="Genomic_DNA"/>
</dbReference>
<comment type="function">
    <text evidence="2">Catalyzes the reversible hydration of carbon dioxide to form bicarbonate.</text>
</comment>
<evidence type="ECO:0000313" key="5">
    <source>
        <dbReference type="Proteomes" id="UP001500363"/>
    </source>
</evidence>
<comment type="caution">
    <text evidence="4">The sequence shown here is derived from an EMBL/GenBank/DDBJ whole genome shotgun (WGS) entry which is preliminary data.</text>
</comment>
<dbReference type="Proteomes" id="UP001500363">
    <property type="component" value="Unassembled WGS sequence"/>
</dbReference>
<dbReference type="Pfam" id="PF00484">
    <property type="entry name" value="Pro_CA"/>
    <property type="match status" value="1"/>
</dbReference>
<keyword evidence="5" id="KW-1185">Reference proteome</keyword>
<evidence type="ECO:0000313" key="4">
    <source>
        <dbReference type="EMBL" id="GAA1518614.1"/>
    </source>
</evidence>
<evidence type="ECO:0000256" key="2">
    <source>
        <dbReference type="ARBA" id="ARBA00024993"/>
    </source>
</evidence>
<proteinExistence type="inferred from homology"/>